<dbReference type="EMBL" id="CM004396">
    <property type="protein sequence ID" value="KAG8646165.1"/>
    <property type="molecule type" value="Genomic_DNA"/>
</dbReference>
<organism evidence="1 2">
    <name type="scientific">Manihot esculenta</name>
    <name type="common">Cassava</name>
    <name type="synonym">Jatropha manihot</name>
    <dbReference type="NCBI Taxonomy" id="3983"/>
    <lineage>
        <taxon>Eukaryota</taxon>
        <taxon>Viridiplantae</taxon>
        <taxon>Streptophyta</taxon>
        <taxon>Embryophyta</taxon>
        <taxon>Tracheophyta</taxon>
        <taxon>Spermatophyta</taxon>
        <taxon>Magnoliopsida</taxon>
        <taxon>eudicotyledons</taxon>
        <taxon>Gunneridae</taxon>
        <taxon>Pentapetalae</taxon>
        <taxon>rosids</taxon>
        <taxon>fabids</taxon>
        <taxon>Malpighiales</taxon>
        <taxon>Euphorbiaceae</taxon>
        <taxon>Crotonoideae</taxon>
        <taxon>Manihoteae</taxon>
        <taxon>Manihot</taxon>
    </lineage>
</organism>
<keyword evidence="2" id="KW-1185">Reference proteome</keyword>
<gene>
    <name evidence="1" type="ORF">MANES_10G130100v8</name>
</gene>
<comment type="caution">
    <text evidence="1">The sequence shown here is derived from an EMBL/GenBank/DDBJ whole genome shotgun (WGS) entry which is preliminary data.</text>
</comment>
<evidence type="ECO:0000313" key="2">
    <source>
        <dbReference type="Proteomes" id="UP000091857"/>
    </source>
</evidence>
<accession>A0ACB7H110</accession>
<evidence type="ECO:0000313" key="1">
    <source>
        <dbReference type="EMBL" id="KAG8646165.1"/>
    </source>
</evidence>
<proteinExistence type="predicted"/>
<reference evidence="2" key="1">
    <citation type="journal article" date="2016" name="Nat. Biotechnol.">
        <title>Sequencing wild and cultivated cassava and related species reveals extensive interspecific hybridization and genetic diversity.</title>
        <authorList>
            <person name="Bredeson J.V."/>
            <person name="Lyons J.B."/>
            <person name="Prochnik S.E."/>
            <person name="Wu G.A."/>
            <person name="Ha C.M."/>
            <person name="Edsinger-Gonzales E."/>
            <person name="Grimwood J."/>
            <person name="Schmutz J."/>
            <person name="Rabbi I.Y."/>
            <person name="Egesi C."/>
            <person name="Nauluvula P."/>
            <person name="Lebot V."/>
            <person name="Ndunguru J."/>
            <person name="Mkamilo G."/>
            <person name="Bart R.S."/>
            <person name="Setter T.L."/>
            <person name="Gleadow R.M."/>
            <person name="Kulakow P."/>
            <person name="Ferguson M.E."/>
            <person name="Rounsley S."/>
            <person name="Rokhsar D.S."/>
        </authorList>
    </citation>
    <scope>NUCLEOTIDE SEQUENCE [LARGE SCALE GENOMIC DNA]</scope>
    <source>
        <strain evidence="2">cv. AM560-2</strain>
    </source>
</reference>
<protein>
    <submittedName>
        <fullName evidence="1">Uncharacterized protein</fullName>
    </submittedName>
</protein>
<dbReference type="Proteomes" id="UP000091857">
    <property type="component" value="Chromosome 10"/>
</dbReference>
<name>A0ACB7H110_MANES</name>
<sequence length="515" mass="56554">MSHFVFHTAQIPTTTSSAKTLPLKPSLPPIPQLCPRHQLPFAQLVTSLERCFLAPDAAPGDLGLASRSRGEFGPVMKGKYGAFGAVTLEKGKLDLSQKESKVSPEVALGGGGGDIGKKINHGGGDGGDDDGDDDDYFDDFDDGDEGDEGGLFRRRKFLEELFDRKFVDAVLNEWQKTMMDLPAGFRQAYEMGLVSSAQMVKFLAINARPTTTRMISRALPQAISRAFIGRMLADPAFLYRLLLEQAATIGCSVWWEVKNRKDRIKQEWDLALVNVLTATACNAIVVWTLAPCRSYGNTFRFDLQNTLQKLPNNIFEKSYPLREFDLQKRVHSFFYKAAELCVVGLGAGAIQGQLSNFLASKKKDRLSVTVPPVTNYARGYGAFLGLYANLRYQLLCGFDRAVVNHFDVIGVALFFSTAFRILNVQVGETSRLAWIGAEADPLVQSDNLLKAYNRPSEDVATTSSSSKWFISKKTLVSGLGLLGIKQGNADSVDGEAPSAPKARRKRVVRKKVSAS</sequence>